<dbReference type="InterPro" id="IPR014755">
    <property type="entry name" value="Cu-Rt/internalin_Ig-like"/>
</dbReference>
<feature type="region of interest" description="Disordered" evidence="2">
    <location>
        <begin position="1392"/>
        <end position="1427"/>
    </location>
</feature>
<evidence type="ECO:0000313" key="3">
    <source>
        <dbReference type="EMBL" id="EJK55373.1"/>
    </source>
</evidence>
<evidence type="ECO:0000313" key="4">
    <source>
        <dbReference type="Proteomes" id="UP000266841"/>
    </source>
</evidence>
<feature type="region of interest" description="Disordered" evidence="2">
    <location>
        <begin position="914"/>
        <end position="962"/>
    </location>
</feature>
<feature type="non-terminal residue" evidence="3">
    <location>
        <position position="1"/>
    </location>
</feature>
<dbReference type="Proteomes" id="UP000266841">
    <property type="component" value="Unassembled WGS sequence"/>
</dbReference>
<dbReference type="eggNOG" id="ENOG502S1HS">
    <property type="taxonomic scope" value="Eukaryota"/>
</dbReference>
<accession>K0RNN0</accession>
<name>K0RNN0_THAOC</name>
<reference evidence="3 4" key="1">
    <citation type="journal article" date="2012" name="Genome Biol.">
        <title>Genome and low-iron response of an oceanic diatom adapted to chronic iron limitation.</title>
        <authorList>
            <person name="Lommer M."/>
            <person name="Specht M."/>
            <person name="Roy A.S."/>
            <person name="Kraemer L."/>
            <person name="Andreson R."/>
            <person name="Gutowska M.A."/>
            <person name="Wolf J."/>
            <person name="Bergner S.V."/>
            <person name="Schilhabel M.B."/>
            <person name="Klostermeier U.C."/>
            <person name="Beiko R.G."/>
            <person name="Rosenstiel P."/>
            <person name="Hippler M."/>
            <person name="Laroche J."/>
        </authorList>
    </citation>
    <scope>NUCLEOTIDE SEQUENCE [LARGE SCALE GENOMIC DNA]</scope>
    <source>
        <strain evidence="3 4">CCMP1005</strain>
    </source>
</reference>
<gene>
    <name evidence="3" type="ORF">THAOC_24899</name>
</gene>
<organism evidence="3 4">
    <name type="scientific">Thalassiosira oceanica</name>
    <name type="common">Marine diatom</name>
    <dbReference type="NCBI Taxonomy" id="159749"/>
    <lineage>
        <taxon>Eukaryota</taxon>
        <taxon>Sar</taxon>
        <taxon>Stramenopiles</taxon>
        <taxon>Ochrophyta</taxon>
        <taxon>Bacillariophyta</taxon>
        <taxon>Coscinodiscophyceae</taxon>
        <taxon>Thalassiosirophycidae</taxon>
        <taxon>Thalassiosirales</taxon>
        <taxon>Thalassiosiraceae</taxon>
        <taxon>Thalassiosira</taxon>
    </lineage>
</organism>
<feature type="compositionally biased region" description="Low complexity" evidence="2">
    <location>
        <begin position="931"/>
        <end position="962"/>
    </location>
</feature>
<dbReference type="Gene3D" id="2.60.40.1220">
    <property type="match status" value="1"/>
</dbReference>
<evidence type="ECO:0000256" key="2">
    <source>
        <dbReference type="SAM" id="MobiDB-lite"/>
    </source>
</evidence>
<dbReference type="EMBL" id="AGNL01034171">
    <property type="protein sequence ID" value="EJK55373.1"/>
    <property type="molecule type" value="Genomic_DNA"/>
</dbReference>
<keyword evidence="4" id="KW-1185">Reference proteome</keyword>
<protein>
    <submittedName>
        <fullName evidence="3">Uncharacterized protein</fullName>
    </submittedName>
</protein>
<feature type="compositionally biased region" description="Low complexity" evidence="2">
    <location>
        <begin position="1406"/>
        <end position="1427"/>
    </location>
</feature>
<feature type="compositionally biased region" description="Polar residues" evidence="2">
    <location>
        <begin position="914"/>
        <end position="930"/>
    </location>
</feature>
<proteinExistence type="predicted"/>
<sequence>RSRDMGPWETGLLPGGGPIDFSVQGVEDELGYAKRQWDVSGLQDSHYEIKVQSQCTHLLGRFAEDNYYDTDTIEFILDRVPPLIYSKPQVKLAGSIDMVQDEEFGLSFTEPLFCDEPYTFALNVTLSTNETDKTLSHGNGIKVICKGNTISYRFADQALEGFPTNTSVTFTLDRVQDLAGNGMAAYTENFFWTQTATPPCPAIQWAGSMANEKLFVFGRNALDAMNMHIELSVFNQDYINRKLFDRSVVNNNIPSEEMRLNETLLLYRRSRDMGPWKTGLLPGGGPIDFSVQGVEDELGYAKLQWDVSGLQDSHYKIKVQSQCTHLLGGFPDGNFYDTDTIELILDKVPPLIYGRPQVKLAGSIDMVQDEEFGLSFTEPLFCDEPYTFALNVTLSTNETDKTLSHGNGIKVICEGKTIRYRFEDQALEGFPTNTSVTFTLDGVQDLAGNKMATYTENFFWDQSNLVSFTRPAESAAAAAALEPSSSPSSSPTQCEPPKPHIGMGCDMFDSDCDGEIDECDEDLIKPYISFKDGLSIDATENDDGFTVINSPAFASQDKAEKYLASIIIAEDDCASNFTVNVEVTAVVPPCLPTFTATAVDSVCGFTVHRRFQMKVDSFTPTVSIGFDNTTVERDDFYGIGRDDYLHIVSSNDTAFVNVGLNYKIEEGCPQKLKTVIKVSSNELEYDNTKPGMALLLETNDQRQSYGMMAFLQPSRCFDSSSLLCQTFSHRNVDAEDTFRYYQLDIEAIDMAGNVGTARAYVVVVPSSYKENEQDANYFVDFIEEAPDAMNVNQIKELIWDTNRDDPVQSAFLSITVAKTVTGEMSVTGILIPDDPAELDKLIKFLEEQLAAGLTNGGQRMLRRLAGECTCTSEVRITSISAGRRRKLQAARGAVIEYKVILTCEGNCDEDGNTIIDNSTATDGSTSSNPQGSNSTDSTGETDSTDGGTNPPEGGNSTSSVSSSLLDISSGLATFIETGGFVEKVKEAASSNEEADIGSLVAADDLILDSVNQDTQIVTVTETKAKVEFLQTIALPVLNFADLEQHQVESIIAALTTVLQEIGCILSVNFSFNMDVTCDSGCNVDAITEALQQSVAQVINDSIDDNSLLSQVEDAAGSDIAIISGVTLEPPEPVCNCLAEGGAGNANAAGSNTLSDNSNESLWYPAWGVVDKCSNAPGMPTYMRGSSHYTSESLEACCNEHFSWDVMGCIISSGGTIVDSGTQATSESEAQGKNCGGLVRTQMTFPTAEECCTEMVPWVATSLCVAESMPPYENVGTGKFYVSYEGNRCLKDCPVGGALCGGIVTDSAGSASRFAAIPVTPPKWSRIFNPLSFEYDVIACMFHVKDPGTLPRGEGIVLERRKIRVLSATSNLGKVRRAGGIFWPSSLSTRRQHSIGPRRLTPWWRRQQQQQATTTPTTTPNNAGNNNANTTEQQAVAAALAGIDVGDPAEKANYKAVRTVLTMIGGFPNATDKFLLSTRGIMRDQLTLARSEPKEIDTAVTAHEWHRAVVCR</sequence>
<comment type="caution">
    <text evidence="3">The sequence shown here is derived from an EMBL/GenBank/DDBJ whole genome shotgun (WGS) entry which is preliminary data.</text>
</comment>
<keyword evidence="1" id="KW-0732">Signal</keyword>
<evidence type="ECO:0000256" key="1">
    <source>
        <dbReference type="ARBA" id="ARBA00022729"/>
    </source>
</evidence>